<protein>
    <submittedName>
        <fullName evidence="1">Uncharacterized protein</fullName>
    </submittedName>
</protein>
<keyword evidence="2" id="KW-1185">Reference proteome</keyword>
<dbReference type="AlphaFoldDB" id="A0A2R6XAX2"/>
<dbReference type="Proteomes" id="UP000244005">
    <property type="component" value="Unassembled WGS sequence"/>
</dbReference>
<proteinExistence type="predicted"/>
<dbReference type="Gramene" id="Mp2g12460.2">
    <property type="protein sequence ID" value="Mp2g12460.2.cds1"/>
    <property type="gene ID" value="Mp2g12460"/>
</dbReference>
<evidence type="ECO:0000313" key="1">
    <source>
        <dbReference type="EMBL" id="PTQ43256.1"/>
    </source>
</evidence>
<sequence>MRPYTSGGQYDSRAIVTNFNLGNRSSPKHVDAFARKFHLLSGRPRFENYQSIAPGLQAVDY</sequence>
<dbReference type="EMBL" id="KZ772698">
    <property type="protein sequence ID" value="PTQ43255.1"/>
    <property type="molecule type" value="Genomic_DNA"/>
</dbReference>
<reference evidence="1" key="2">
    <citation type="submission" date="2017-12" db="EMBL/GenBank/DDBJ databases">
        <title>WGS assembly of Marchantia polymorpha.</title>
        <authorList>
            <person name="Bowman J.L."/>
            <person name="Kohchi T."/>
            <person name="Yamato K.T."/>
            <person name="Jenkins J."/>
            <person name="Shu S."/>
            <person name="Ishizaki K."/>
            <person name="Yamaoka S."/>
            <person name="Nishihama R."/>
            <person name="Nakamura Y."/>
            <person name="Berger F."/>
            <person name="Adam C."/>
            <person name="Aki S.S."/>
            <person name="Althoff F."/>
            <person name="Araki T."/>
            <person name="Arteaga-Vazquez M.A."/>
            <person name="Balasubrmanian S."/>
            <person name="Bauer D."/>
            <person name="Boehm C.R."/>
            <person name="Briginshaw L."/>
            <person name="Caballero-Perez J."/>
            <person name="Catarino B."/>
            <person name="Chen F."/>
            <person name="Chiyoda S."/>
            <person name="Chovatia M."/>
            <person name="Davies K.M."/>
            <person name="Delmans M."/>
            <person name="Demura T."/>
            <person name="Dierschke T."/>
            <person name="Dolan L."/>
            <person name="Dorantes-Acosta A.E."/>
            <person name="Eklund D.M."/>
            <person name="Florent S.N."/>
            <person name="Flores-Sandoval E."/>
            <person name="Fujiyama A."/>
            <person name="Fukuzawa H."/>
            <person name="Galik B."/>
            <person name="Grimanelli D."/>
            <person name="Grimwood J."/>
            <person name="Grossniklaus U."/>
            <person name="Hamada T."/>
            <person name="Haseloff J."/>
            <person name="Hetherington A.J."/>
            <person name="Higo A."/>
            <person name="Hirakawa Y."/>
            <person name="Hundley H.N."/>
            <person name="Ikeda Y."/>
            <person name="Inoue K."/>
            <person name="Inoue S."/>
            <person name="Ishida S."/>
            <person name="Jia Q."/>
            <person name="Kakita M."/>
            <person name="Kanazawa T."/>
            <person name="Kawai Y."/>
            <person name="Kawashima T."/>
            <person name="Kennedy M."/>
            <person name="Kinose K."/>
            <person name="Kinoshita T."/>
            <person name="Kohara Y."/>
            <person name="Koide E."/>
            <person name="Komatsu K."/>
            <person name="Kopischke S."/>
            <person name="Kubo M."/>
            <person name="Kyozuka J."/>
            <person name="Lagercrantz U."/>
            <person name="Lin S.S."/>
            <person name="Lindquist E."/>
            <person name="Lipzen A.M."/>
            <person name="Lu C."/>
            <person name="Luna E.D."/>
            <person name="Martienssen R.A."/>
            <person name="Minamino N."/>
            <person name="Mizutani M."/>
            <person name="Mizutani M."/>
            <person name="Mochizuki N."/>
            <person name="Monte I."/>
            <person name="Mosher R."/>
            <person name="Nagasaki H."/>
            <person name="Nakagami H."/>
            <person name="Naramoto S."/>
            <person name="Nishitani K."/>
            <person name="Ohtani M."/>
            <person name="Okamoto T."/>
            <person name="Okumura M."/>
            <person name="Phillips J."/>
            <person name="Pollak B."/>
            <person name="Reinders A."/>
            <person name="Roevekamp M."/>
            <person name="Sano R."/>
            <person name="Sawa S."/>
            <person name="Schmid M.W."/>
            <person name="Shirakawa M."/>
            <person name="Solano R."/>
            <person name="Spunde A."/>
            <person name="Suetsugu N."/>
            <person name="Sugano S."/>
            <person name="Sugiyama A."/>
            <person name="Sun R."/>
            <person name="Suzuki Y."/>
            <person name="Takenaka M."/>
            <person name="Takezawa D."/>
            <person name="Tomogane H."/>
            <person name="Tsuzuki M."/>
            <person name="Ueda T."/>
            <person name="Umeda M."/>
            <person name="Ward J.M."/>
            <person name="Watanabe Y."/>
            <person name="Yazaki K."/>
            <person name="Yokoyama R."/>
            <person name="Yoshitake Y."/>
            <person name="Yotsui I."/>
            <person name="Zachgo S."/>
            <person name="Schmutz J."/>
        </authorList>
    </citation>
    <scope>NUCLEOTIDE SEQUENCE [LARGE SCALE GENOMIC DNA]</scope>
    <source>
        <strain evidence="1">Tak-1</strain>
    </source>
</reference>
<dbReference type="EMBL" id="KZ772698">
    <property type="protein sequence ID" value="PTQ43256.1"/>
    <property type="molecule type" value="Genomic_DNA"/>
</dbReference>
<organism evidence="1 2">
    <name type="scientific">Marchantia polymorpha</name>
    <name type="common">Common liverwort</name>
    <name type="synonym">Marchantia aquatica</name>
    <dbReference type="NCBI Taxonomy" id="3197"/>
    <lineage>
        <taxon>Eukaryota</taxon>
        <taxon>Viridiplantae</taxon>
        <taxon>Streptophyta</taxon>
        <taxon>Embryophyta</taxon>
        <taxon>Marchantiophyta</taxon>
        <taxon>Marchantiopsida</taxon>
        <taxon>Marchantiidae</taxon>
        <taxon>Marchantiales</taxon>
        <taxon>Marchantiaceae</taxon>
        <taxon>Marchantia</taxon>
    </lineage>
</organism>
<reference evidence="2" key="1">
    <citation type="journal article" date="2017" name="Cell">
        <title>Insights into land plant evolution garnered from the Marchantia polymorpha genome.</title>
        <authorList>
            <person name="Bowman J.L."/>
            <person name="Kohchi T."/>
            <person name="Yamato K.T."/>
            <person name="Jenkins J."/>
            <person name="Shu S."/>
            <person name="Ishizaki K."/>
            <person name="Yamaoka S."/>
            <person name="Nishihama R."/>
            <person name="Nakamura Y."/>
            <person name="Berger F."/>
            <person name="Adam C."/>
            <person name="Aki S.S."/>
            <person name="Althoff F."/>
            <person name="Araki T."/>
            <person name="Arteaga-Vazquez M.A."/>
            <person name="Balasubrmanian S."/>
            <person name="Barry K."/>
            <person name="Bauer D."/>
            <person name="Boehm C.R."/>
            <person name="Briginshaw L."/>
            <person name="Caballero-Perez J."/>
            <person name="Catarino B."/>
            <person name="Chen F."/>
            <person name="Chiyoda S."/>
            <person name="Chovatia M."/>
            <person name="Davies K.M."/>
            <person name="Delmans M."/>
            <person name="Demura T."/>
            <person name="Dierschke T."/>
            <person name="Dolan L."/>
            <person name="Dorantes-Acosta A.E."/>
            <person name="Eklund D.M."/>
            <person name="Florent S.N."/>
            <person name="Flores-Sandoval E."/>
            <person name="Fujiyama A."/>
            <person name="Fukuzawa H."/>
            <person name="Galik B."/>
            <person name="Grimanelli D."/>
            <person name="Grimwood J."/>
            <person name="Grossniklaus U."/>
            <person name="Hamada T."/>
            <person name="Haseloff J."/>
            <person name="Hetherington A.J."/>
            <person name="Higo A."/>
            <person name="Hirakawa Y."/>
            <person name="Hundley H.N."/>
            <person name="Ikeda Y."/>
            <person name="Inoue K."/>
            <person name="Inoue S.I."/>
            <person name="Ishida S."/>
            <person name="Jia Q."/>
            <person name="Kakita M."/>
            <person name="Kanazawa T."/>
            <person name="Kawai Y."/>
            <person name="Kawashima T."/>
            <person name="Kennedy M."/>
            <person name="Kinose K."/>
            <person name="Kinoshita T."/>
            <person name="Kohara Y."/>
            <person name="Koide E."/>
            <person name="Komatsu K."/>
            <person name="Kopischke S."/>
            <person name="Kubo M."/>
            <person name="Kyozuka J."/>
            <person name="Lagercrantz U."/>
            <person name="Lin S.S."/>
            <person name="Lindquist E."/>
            <person name="Lipzen A.M."/>
            <person name="Lu C.W."/>
            <person name="De Luna E."/>
            <person name="Martienssen R.A."/>
            <person name="Minamino N."/>
            <person name="Mizutani M."/>
            <person name="Mizutani M."/>
            <person name="Mochizuki N."/>
            <person name="Monte I."/>
            <person name="Mosher R."/>
            <person name="Nagasaki H."/>
            <person name="Nakagami H."/>
            <person name="Naramoto S."/>
            <person name="Nishitani K."/>
            <person name="Ohtani M."/>
            <person name="Okamoto T."/>
            <person name="Okumura M."/>
            <person name="Phillips J."/>
            <person name="Pollak B."/>
            <person name="Reinders A."/>
            <person name="Rovekamp M."/>
            <person name="Sano R."/>
            <person name="Sawa S."/>
            <person name="Schmid M.W."/>
            <person name="Shirakawa M."/>
            <person name="Solano R."/>
            <person name="Spunde A."/>
            <person name="Suetsugu N."/>
            <person name="Sugano S."/>
            <person name="Sugiyama A."/>
            <person name="Sun R."/>
            <person name="Suzuki Y."/>
            <person name="Takenaka M."/>
            <person name="Takezawa D."/>
            <person name="Tomogane H."/>
            <person name="Tsuzuki M."/>
            <person name="Ueda T."/>
            <person name="Umeda M."/>
            <person name="Ward J.M."/>
            <person name="Watanabe Y."/>
            <person name="Yazaki K."/>
            <person name="Yokoyama R."/>
            <person name="Yoshitake Y."/>
            <person name="Yotsui I."/>
            <person name="Zachgo S."/>
            <person name="Schmutz J."/>
        </authorList>
    </citation>
    <scope>NUCLEOTIDE SEQUENCE [LARGE SCALE GENOMIC DNA]</scope>
    <source>
        <strain evidence="2">Tak-1</strain>
    </source>
</reference>
<evidence type="ECO:0000313" key="2">
    <source>
        <dbReference type="Proteomes" id="UP000244005"/>
    </source>
</evidence>
<dbReference type="Gramene" id="Mp2g12460.1">
    <property type="protein sequence ID" value="Mp2g12460.1.cds1"/>
    <property type="gene ID" value="Mp2g12460"/>
</dbReference>
<name>A0A2R6XAX2_MARPO</name>
<accession>A0A2R6XAX2</accession>
<gene>
    <name evidence="1" type="ORF">MARPO_0026s0125</name>
</gene>